<dbReference type="AlphaFoldDB" id="A0A8S1HKS3"/>
<name>A0A8S1HKS3_9PELO</name>
<comment type="caution">
    <text evidence="1">The sequence shown here is derived from an EMBL/GenBank/DDBJ whole genome shotgun (WGS) entry which is preliminary data.</text>
</comment>
<reference evidence="1" key="1">
    <citation type="submission" date="2020-10" db="EMBL/GenBank/DDBJ databases">
        <authorList>
            <person name="Kikuchi T."/>
        </authorList>
    </citation>
    <scope>NUCLEOTIDE SEQUENCE</scope>
    <source>
        <strain evidence="1">NKZ352</strain>
    </source>
</reference>
<proteinExistence type="predicted"/>
<dbReference type="EMBL" id="CAJGYM010000049">
    <property type="protein sequence ID" value="CAD6194951.1"/>
    <property type="molecule type" value="Genomic_DNA"/>
</dbReference>
<sequence>MNRVPKESSEEKDDACRFFYNDYCHFFGDSSCYIRLCHCEKCHENENLTFSGEISANSTQNCPAWCGNSTAEGIFNIQNEGKKSRPLKIISMECNSLKKNCRRHKGLNGYCHFWRKNCADDDSQDEVVRILNAKRGKKHFRKVKKCKKMQSKCAEKWPKHYACRFFKKNCKSLGLEGPSNSTDVFTGNFTLF</sequence>
<evidence type="ECO:0000313" key="1">
    <source>
        <dbReference type="EMBL" id="CAD6194951.1"/>
    </source>
</evidence>
<evidence type="ECO:0000313" key="2">
    <source>
        <dbReference type="Proteomes" id="UP000835052"/>
    </source>
</evidence>
<dbReference type="Proteomes" id="UP000835052">
    <property type="component" value="Unassembled WGS sequence"/>
</dbReference>
<organism evidence="1 2">
    <name type="scientific">Caenorhabditis auriculariae</name>
    <dbReference type="NCBI Taxonomy" id="2777116"/>
    <lineage>
        <taxon>Eukaryota</taxon>
        <taxon>Metazoa</taxon>
        <taxon>Ecdysozoa</taxon>
        <taxon>Nematoda</taxon>
        <taxon>Chromadorea</taxon>
        <taxon>Rhabditida</taxon>
        <taxon>Rhabditina</taxon>
        <taxon>Rhabditomorpha</taxon>
        <taxon>Rhabditoidea</taxon>
        <taxon>Rhabditidae</taxon>
        <taxon>Peloderinae</taxon>
        <taxon>Caenorhabditis</taxon>
    </lineage>
</organism>
<dbReference type="OrthoDB" id="5840065at2759"/>
<keyword evidence="2" id="KW-1185">Reference proteome</keyword>
<gene>
    <name evidence="1" type="ORF">CAUJ_LOCUS10870</name>
</gene>
<accession>A0A8S1HKS3</accession>
<protein>
    <submittedName>
        <fullName evidence="1">Uncharacterized protein</fullName>
    </submittedName>
</protein>